<reference evidence="2" key="1">
    <citation type="journal article" date="2022" name="bioRxiv">
        <title>Sequencing and chromosome-scale assembly of the giantPleurodeles waltlgenome.</title>
        <authorList>
            <person name="Brown T."/>
            <person name="Elewa A."/>
            <person name="Iarovenko S."/>
            <person name="Subramanian E."/>
            <person name="Araus A.J."/>
            <person name="Petzold A."/>
            <person name="Susuki M."/>
            <person name="Suzuki K.-i.T."/>
            <person name="Hayashi T."/>
            <person name="Toyoda A."/>
            <person name="Oliveira C."/>
            <person name="Osipova E."/>
            <person name="Leigh N.D."/>
            <person name="Simon A."/>
            <person name="Yun M.H."/>
        </authorList>
    </citation>
    <scope>NUCLEOTIDE SEQUENCE</scope>
    <source>
        <strain evidence="2">20211129_DDA</strain>
        <tissue evidence="2">Liver</tissue>
    </source>
</reference>
<proteinExistence type="predicted"/>
<gene>
    <name evidence="2" type="ORF">NDU88_005580</name>
</gene>
<accession>A0AAV7NX11</accession>
<evidence type="ECO:0000256" key="1">
    <source>
        <dbReference type="SAM" id="MobiDB-lite"/>
    </source>
</evidence>
<evidence type="ECO:0000313" key="2">
    <source>
        <dbReference type="EMBL" id="KAJ1117380.1"/>
    </source>
</evidence>
<organism evidence="2 3">
    <name type="scientific">Pleurodeles waltl</name>
    <name type="common">Iberian ribbed newt</name>
    <dbReference type="NCBI Taxonomy" id="8319"/>
    <lineage>
        <taxon>Eukaryota</taxon>
        <taxon>Metazoa</taxon>
        <taxon>Chordata</taxon>
        <taxon>Craniata</taxon>
        <taxon>Vertebrata</taxon>
        <taxon>Euteleostomi</taxon>
        <taxon>Amphibia</taxon>
        <taxon>Batrachia</taxon>
        <taxon>Caudata</taxon>
        <taxon>Salamandroidea</taxon>
        <taxon>Salamandridae</taxon>
        <taxon>Pleurodelinae</taxon>
        <taxon>Pleurodeles</taxon>
    </lineage>
</organism>
<dbReference type="Proteomes" id="UP001066276">
    <property type="component" value="Chromosome 8"/>
</dbReference>
<feature type="compositionally biased region" description="Polar residues" evidence="1">
    <location>
        <begin position="92"/>
        <end position="112"/>
    </location>
</feature>
<keyword evidence="3" id="KW-1185">Reference proteome</keyword>
<comment type="caution">
    <text evidence="2">The sequence shown here is derived from an EMBL/GenBank/DDBJ whole genome shotgun (WGS) entry which is preliminary data.</text>
</comment>
<name>A0AAV7NX11_PLEWA</name>
<feature type="region of interest" description="Disordered" evidence="1">
    <location>
        <begin position="69"/>
        <end position="119"/>
    </location>
</feature>
<sequence>MLPKSDPPYLEGIDIITTSNPEVQRVPTNPKSRPGDGRQREPFCAVTRLEKGEVLDVGKSAVKWRTLIRGDGKEDEDNEDGGGPLPTDVSAKYSTDDWTTQTSGAGGTQPSSGHACGKA</sequence>
<evidence type="ECO:0000313" key="3">
    <source>
        <dbReference type="Proteomes" id="UP001066276"/>
    </source>
</evidence>
<feature type="compositionally biased region" description="Polar residues" evidence="1">
    <location>
        <begin position="16"/>
        <end position="31"/>
    </location>
</feature>
<feature type="region of interest" description="Disordered" evidence="1">
    <location>
        <begin position="1"/>
        <end position="42"/>
    </location>
</feature>
<dbReference type="EMBL" id="JANPWB010000012">
    <property type="protein sequence ID" value="KAJ1117380.1"/>
    <property type="molecule type" value="Genomic_DNA"/>
</dbReference>
<dbReference type="AlphaFoldDB" id="A0AAV7NX11"/>
<protein>
    <submittedName>
        <fullName evidence="2">Uncharacterized protein</fullName>
    </submittedName>
</protein>